<gene>
    <name evidence="1" type="ORF">LP422_00155</name>
</gene>
<sequence>MSGPKNGGDDAFDDFFGDPTSSGRMGPAPTEPSGAAFAEHPDDEPTQDVELRRREEATRAVRRGPVITPEPTPRGAVPEGWWEPDPTPPAQATTPPSATRSPTPAQHQQPAVQHEPPRRGLSPLAMVAVLVGGVLLGALCVGGAVVATSDDDTPVAQSTTVTETTSSQETTSPPSTSSTSTSTSSSSSSSSAKRPGKAPRGVTECAGPKAGVAVGRGSEVTSCAFASAVRDAYVAAKPKGGSASLEVRSPVTDKSYTMTCTGAAVTRCTGGNNAVVVLY</sequence>
<name>A0AC61U4H3_9MICO</name>
<evidence type="ECO:0000313" key="1">
    <source>
        <dbReference type="EMBL" id="UUZ44873.1"/>
    </source>
</evidence>
<dbReference type="EMBL" id="CP087977">
    <property type="protein sequence ID" value="UUZ44873.1"/>
    <property type="molecule type" value="Genomic_DNA"/>
</dbReference>
<dbReference type="Proteomes" id="UP001059663">
    <property type="component" value="Chromosome"/>
</dbReference>
<evidence type="ECO:0000313" key="2">
    <source>
        <dbReference type="Proteomes" id="UP001059663"/>
    </source>
</evidence>
<accession>A0AC61U4H3</accession>
<reference evidence="1" key="1">
    <citation type="submission" date="2021-11" db="EMBL/GenBank/DDBJ databases">
        <title>Study of the species diversity of bacterial strains isolated from a unique natural object - Shulgan-Tash cave (Bashkiria).</title>
        <authorList>
            <person name="Sazanova A.L."/>
            <person name="Chirak E.R."/>
            <person name="Safronova V.I."/>
        </authorList>
    </citation>
    <scope>NUCLEOTIDE SEQUENCE</scope>
    <source>
        <strain evidence="1">P1</strain>
    </source>
</reference>
<organism evidence="1 2">
    <name type="scientific">Janibacter limosus</name>
    <dbReference type="NCBI Taxonomy" id="53458"/>
    <lineage>
        <taxon>Bacteria</taxon>
        <taxon>Bacillati</taxon>
        <taxon>Actinomycetota</taxon>
        <taxon>Actinomycetes</taxon>
        <taxon>Micrococcales</taxon>
        <taxon>Intrasporangiaceae</taxon>
        <taxon>Janibacter</taxon>
    </lineage>
</organism>
<proteinExistence type="predicted"/>
<protein>
    <submittedName>
        <fullName evidence="1">Uncharacterized protein</fullName>
    </submittedName>
</protein>